<keyword evidence="2 4" id="KW-0067">ATP-binding</keyword>
<dbReference type="PANTHER" id="PTHR43038">
    <property type="entry name" value="ATP-BINDING CASSETTE, SUB-FAMILY H, MEMBER 1"/>
    <property type="match status" value="1"/>
</dbReference>
<organism evidence="4">
    <name type="scientific">Anaerolinea thermolimosa</name>
    <dbReference type="NCBI Taxonomy" id="229919"/>
    <lineage>
        <taxon>Bacteria</taxon>
        <taxon>Bacillati</taxon>
        <taxon>Chloroflexota</taxon>
        <taxon>Anaerolineae</taxon>
        <taxon>Anaerolineales</taxon>
        <taxon>Anaerolineaceae</taxon>
        <taxon>Anaerolinea</taxon>
    </lineage>
</organism>
<dbReference type="AlphaFoldDB" id="A0A7C4KIX0"/>
<dbReference type="GO" id="GO:0016887">
    <property type="term" value="F:ATP hydrolysis activity"/>
    <property type="evidence" value="ECO:0007669"/>
    <property type="project" value="InterPro"/>
</dbReference>
<name>A0A7C4KIX0_9CHLR</name>
<evidence type="ECO:0000256" key="2">
    <source>
        <dbReference type="ARBA" id="ARBA00022840"/>
    </source>
</evidence>
<evidence type="ECO:0000313" key="4">
    <source>
        <dbReference type="EMBL" id="HGS21339.1"/>
    </source>
</evidence>
<dbReference type="Gene3D" id="3.40.50.300">
    <property type="entry name" value="P-loop containing nucleotide triphosphate hydrolases"/>
    <property type="match status" value="1"/>
</dbReference>
<dbReference type="GO" id="GO:0005524">
    <property type="term" value="F:ATP binding"/>
    <property type="evidence" value="ECO:0007669"/>
    <property type="project" value="UniProtKB-KW"/>
</dbReference>
<dbReference type="SMART" id="SM00382">
    <property type="entry name" value="AAA"/>
    <property type="match status" value="1"/>
</dbReference>
<reference evidence="4" key="1">
    <citation type="journal article" date="2020" name="mSystems">
        <title>Genome- and Community-Level Interaction Insights into Carbon Utilization and Element Cycling Functions of Hydrothermarchaeota in Hydrothermal Sediment.</title>
        <authorList>
            <person name="Zhou Z."/>
            <person name="Liu Y."/>
            <person name="Xu W."/>
            <person name="Pan J."/>
            <person name="Luo Z.H."/>
            <person name="Li M."/>
        </authorList>
    </citation>
    <scope>NUCLEOTIDE SEQUENCE [LARGE SCALE GENOMIC DNA]</scope>
    <source>
        <strain evidence="4">SpSt-573</strain>
    </source>
</reference>
<dbReference type="InterPro" id="IPR003593">
    <property type="entry name" value="AAA+_ATPase"/>
</dbReference>
<evidence type="ECO:0000259" key="3">
    <source>
        <dbReference type="PROSITE" id="PS50893"/>
    </source>
</evidence>
<dbReference type="EMBL" id="DSYK01000291">
    <property type="protein sequence ID" value="HGS21339.1"/>
    <property type="molecule type" value="Genomic_DNA"/>
</dbReference>
<evidence type="ECO:0000256" key="1">
    <source>
        <dbReference type="ARBA" id="ARBA00022741"/>
    </source>
</evidence>
<dbReference type="Pfam" id="PF00005">
    <property type="entry name" value="ABC_tran"/>
    <property type="match status" value="1"/>
</dbReference>
<dbReference type="SUPFAM" id="SSF52540">
    <property type="entry name" value="P-loop containing nucleoside triphosphate hydrolases"/>
    <property type="match status" value="1"/>
</dbReference>
<comment type="caution">
    <text evidence="4">The sequence shown here is derived from an EMBL/GenBank/DDBJ whole genome shotgun (WGS) entry which is preliminary data.</text>
</comment>
<feature type="domain" description="ABC transporter" evidence="3">
    <location>
        <begin position="5"/>
        <end position="231"/>
    </location>
</feature>
<dbReference type="PROSITE" id="PS00211">
    <property type="entry name" value="ABC_TRANSPORTER_1"/>
    <property type="match status" value="1"/>
</dbReference>
<gene>
    <name evidence="4" type="ORF">ENT37_05675</name>
</gene>
<keyword evidence="1" id="KW-0547">Nucleotide-binding</keyword>
<sequence>MTPVIQADGLTRRFGSFTAVDHVSFSVEAGEVVGYLGPNGSGKTTTLRMLLGLLRPSEGRAEVLGYNTDREADKIRGHVGYMSQKFALYHELTVRENLEFYGGLYGVRKNGRVEETLSNLELEPLQNEPVAALSSGWRQRLALGVAIIHQPQLLFLDEPSSGVDPVTRRNFWEVIYRLAATGVTVMVTTHYMDEAEYCQRVGIMQGGRLLAMETPERLKTTLPGRVWEVHISSLMEAFRVLERMPGIRRVGLSSDYLRAVSEREITPEAMQRELSMHGVEGAEIHATRASLEDVFLFLAGSSV</sequence>
<dbReference type="InterPro" id="IPR017871">
    <property type="entry name" value="ABC_transporter-like_CS"/>
</dbReference>
<accession>A0A7C4KIX0</accession>
<dbReference type="PROSITE" id="PS50893">
    <property type="entry name" value="ABC_TRANSPORTER_2"/>
    <property type="match status" value="1"/>
</dbReference>
<dbReference type="InterPro" id="IPR027417">
    <property type="entry name" value="P-loop_NTPase"/>
</dbReference>
<dbReference type="CDD" id="cd03230">
    <property type="entry name" value="ABC_DR_subfamily_A"/>
    <property type="match status" value="1"/>
</dbReference>
<protein>
    <submittedName>
        <fullName evidence="4">ABC transporter ATP-binding protein</fullName>
    </submittedName>
</protein>
<dbReference type="InterPro" id="IPR003439">
    <property type="entry name" value="ABC_transporter-like_ATP-bd"/>
</dbReference>
<proteinExistence type="predicted"/>
<dbReference type="PANTHER" id="PTHR43038:SF3">
    <property type="entry name" value="ABC TRANSPORTER G FAMILY MEMBER 20 ISOFORM X1"/>
    <property type="match status" value="1"/>
</dbReference>